<organism evidence="1 2">
    <name type="scientific">Paenibacillus taihuensis</name>
    <dbReference type="NCBI Taxonomy" id="1156355"/>
    <lineage>
        <taxon>Bacteria</taxon>
        <taxon>Bacillati</taxon>
        <taxon>Bacillota</taxon>
        <taxon>Bacilli</taxon>
        <taxon>Bacillales</taxon>
        <taxon>Paenibacillaceae</taxon>
        <taxon>Paenibacillus</taxon>
    </lineage>
</organism>
<dbReference type="AlphaFoldDB" id="A0A3D9SDK2"/>
<keyword evidence="2" id="KW-1185">Reference proteome</keyword>
<protein>
    <submittedName>
        <fullName evidence="1">Uncharacterized protein</fullName>
    </submittedName>
</protein>
<evidence type="ECO:0000313" key="2">
    <source>
        <dbReference type="Proteomes" id="UP000256304"/>
    </source>
</evidence>
<evidence type="ECO:0000313" key="1">
    <source>
        <dbReference type="EMBL" id="REE91682.1"/>
    </source>
</evidence>
<dbReference type="EMBL" id="QTTN01000004">
    <property type="protein sequence ID" value="REE91682.1"/>
    <property type="molecule type" value="Genomic_DNA"/>
</dbReference>
<dbReference type="Proteomes" id="UP000256304">
    <property type="component" value="Unassembled WGS sequence"/>
</dbReference>
<proteinExistence type="predicted"/>
<name>A0A3D9SDK2_9BACL</name>
<gene>
    <name evidence="1" type="ORF">A8990_104190</name>
</gene>
<sequence>MLQILLFIPILTQLWYHLGFVHVNRLPRISIINI</sequence>
<comment type="caution">
    <text evidence="1">The sequence shown here is derived from an EMBL/GenBank/DDBJ whole genome shotgun (WGS) entry which is preliminary data.</text>
</comment>
<reference evidence="1 2" key="1">
    <citation type="submission" date="2018-08" db="EMBL/GenBank/DDBJ databases">
        <title>Genomic Encyclopedia of Type Strains, Phase III (KMG-III): the genomes of soil and plant-associated and newly described type strains.</title>
        <authorList>
            <person name="Whitman W."/>
        </authorList>
    </citation>
    <scope>NUCLEOTIDE SEQUENCE [LARGE SCALE GENOMIC DNA]</scope>
    <source>
        <strain evidence="1 2">CGMCC 1.10966</strain>
    </source>
</reference>
<accession>A0A3D9SDK2</accession>